<dbReference type="OrthoDB" id="10605770at2759"/>
<gene>
    <name evidence="1" type="ORF">OIU79_030611</name>
</gene>
<protein>
    <submittedName>
        <fullName evidence="1">Uncharacterized protein</fullName>
    </submittedName>
</protein>
<sequence>MILLSGRVGHFALPTPARPRMQHTAENLLHSAITSSRKLRPRTRSATFDSLLALCFQLFEAPFPSQLALCFRQKFTQEELLNPTSVMVQKLISTSGSKRRRP</sequence>
<dbReference type="AlphaFoldDB" id="A0A9Q0VB10"/>
<evidence type="ECO:0000313" key="2">
    <source>
        <dbReference type="Proteomes" id="UP001151532"/>
    </source>
</evidence>
<name>A0A9Q0VB10_SALPP</name>
<accession>A0A9Q0VB10</accession>
<dbReference type="Proteomes" id="UP001151532">
    <property type="component" value="Chromosome 19"/>
</dbReference>
<proteinExistence type="predicted"/>
<comment type="caution">
    <text evidence="1">The sequence shown here is derived from an EMBL/GenBank/DDBJ whole genome shotgun (WGS) entry which is preliminary data.</text>
</comment>
<evidence type="ECO:0000313" key="1">
    <source>
        <dbReference type="EMBL" id="KAJ6744325.1"/>
    </source>
</evidence>
<reference evidence="1" key="1">
    <citation type="submission" date="2022-11" db="EMBL/GenBank/DDBJ databases">
        <authorList>
            <person name="Hyden B.L."/>
            <person name="Feng K."/>
            <person name="Yates T."/>
            <person name="Jawdy S."/>
            <person name="Smart L.B."/>
            <person name="Muchero W."/>
        </authorList>
    </citation>
    <scope>NUCLEOTIDE SEQUENCE</scope>
    <source>
        <tissue evidence="1">Shoot tip</tissue>
    </source>
</reference>
<organism evidence="1 2">
    <name type="scientific">Salix purpurea</name>
    <name type="common">Purple osier willow</name>
    <dbReference type="NCBI Taxonomy" id="77065"/>
    <lineage>
        <taxon>Eukaryota</taxon>
        <taxon>Viridiplantae</taxon>
        <taxon>Streptophyta</taxon>
        <taxon>Embryophyta</taxon>
        <taxon>Tracheophyta</taxon>
        <taxon>Spermatophyta</taxon>
        <taxon>Magnoliopsida</taxon>
        <taxon>eudicotyledons</taxon>
        <taxon>Gunneridae</taxon>
        <taxon>Pentapetalae</taxon>
        <taxon>rosids</taxon>
        <taxon>fabids</taxon>
        <taxon>Malpighiales</taxon>
        <taxon>Salicaceae</taxon>
        <taxon>Saliceae</taxon>
        <taxon>Salix</taxon>
    </lineage>
</organism>
<reference evidence="1" key="2">
    <citation type="journal article" date="2023" name="Int. J. Mol. Sci.">
        <title>De Novo Assembly and Annotation of 11 Diverse Shrub Willow (Salix) Genomes Reveals Novel Gene Organization in Sex-Linked Regions.</title>
        <authorList>
            <person name="Hyden B."/>
            <person name="Feng K."/>
            <person name="Yates T.B."/>
            <person name="Jawdy S."/>
            <person name="Cereghino C."/>
            <person name="Smart L.B."/>
            <person name="Muchero W."/>
        </authorList>
    </citation>
    <scope>NUCLEOTIDE SEQUENCE</scope>
    <source>
        <tissue evidence="1">Shoot tip</tissue>
    </source>
</reference>
<dbReference type="EMBL" id="JAPFFK010000009">
    <property type="protein sequence ID" value="KAJ6744325.1"/>
    <property type="molecule type" value="Genomic_DNA"/>
</dbReference>
<keyword evidence="2" id="KW-1185">Reference proteome</keyword>